<dbReference type="InterPro" id="IPR029044">
    <property type="entry name" value="Nucleotide-diphossugar_trans"/>
</dbReference>
<dbReference type="GO" id="GO:0016757">
    <property type="term" value="F:glycosyltransferase activity"/>
    <property type="evidence" value="ECO:0007669"/>
    <property type="project" value="UniProtKB-KW"/>
</dbReference>
<evidence type="ECO:0000259" key="6">
    <source>
        <dbReference type="Pfam" id="PF13632"/>
    </source>
</evidence>
<reference evidence="8" key="1">
    <citation type="submission" date="2016-10" db="EMBL/GenBank/DDBJ databases">
        <authorList>
            <person name="Varghese N."/>
            <person name="Submissions S."/>
        </authorList>
    </citation>
    <scope>NUCLEOTIDE SEQUENCE [LARGE SCALE GENOMIC DNA]</scope>
    <source>
        <strain evidence="8">DSM 28453</strain>
    </source>
</reference>
<dbReference type="STRING" id="1280847.SAMN04488036_11233"/>
<evidence type="ECO:0000256" key="2">
    <source>
        <dbReference type="ARBA" id="ARBA00022676"/>
    </source>
</evidence>
<feature type="compositionally biased region" description="Basic and acidic residues" evidence="4">
    <location>
        <begin position="612"/>
        <end position="629"/>
    </location>
</feature>
<dbReference type="RefSeq" id="WP_093326011.1">
    <property type="nucleotide sequence ID" value="NZ_FOSZ01000012.1"/>
</dbReference>
<dbReference type="AlphaFoldDB" id="A0A1I4HE94"/>
<feature type="transmembrane region" description="Helical" evidence="5">
    <location>
        <begin position="533"/>
        <end position="556"/>
    </location>
</feature>
<accession>A0A1I4HE94</accession>
<sequence>MQLDTSKASQNEYWSVDSQPADLSGRVPLWKAPAVLLCFLVISSVTLFALQYDPLLGRFFPPNDWVFLPVEGQHFIAIRHFLMSFFVSFGLFANGSWRHRLGFIADLLISFVVVCLLIDFFAYALWIGFGAPIQLRNIQIATGLIGFALFSARLFSWGKMPFPVSMEIKPRSATKSFLRFGIVLVLAGLISWYVAQLDLELVAVLRDASLLGGLGPGVFLFLPSLFLMFYCLAKWDTFWRHETAEFAPDITIVIPAHNEEYILANTLKAIDVAAAQYDGSVFVFVVDNNSTDATAEVAQTTFDASRHANGVVLKQPIAGKANALNLGFSGVETEFVIRIDADTQIEPDSLRRAMRHFSDRSLGCLGGVPNTRGRSFFERARLAEVLVNHGYYAIANEAIDAQVAVPGMFAVYRSDLVKSLGGFAFGLNGEDSDMSMRIGELGYRISVDPQVRYESEVPATYAHMREQRMRWFRSAFHITARCFEATRLSKHSLRGTIILPIMLLNTAVRTMGLPLILFGMIELLEPFDTGPRPLWVAVGAVVIGAPTIVSAIAIFFNRTPRALIYLPEYTVFRGLRSYFTLESMLSISLGQRGFHRTPVTLKPLSKTSVPVEAHDSHISGDDRVSSPAS</sequence>
<dbReference type="OrthoDB" id="5291101at2"/>
<feature type="transmembrane region" description="Helical" evidence="5">
    <location>
        <begin position="34"/>
        <end position="52"/>
    </location>
</feature>
<keyword evidence="2" id="KW-0328">Glycosyltransferase</keyword>
<organism evidence="7 8">
    <name type="scientific">Shimia haliotis</name>
    <dbReference type="NCBI Taxonomy" id="1280847"/>
    <lineage>
        <taxon>Bacteria</taxon>
        <taxon>Pseudomonadati</taxon>
        <taxon>Pseudomonadota</taxon>
        <taxon>Alphaproteobacteria</taxon>
        <taxon>Rhodobacterales</taxon>
        <taxon>Roseobacteraceae</taxon>
    </lineage>
</organism>
<evidence type="ECO:0000313" key="8">
    <source>
        <dbReference type="Proteomes" id="UP000198851"/>
    </source>
</evidence>
<feature type="domain" description="Glycosyltransferase 2-like" evidence="6">
    <location>
        <begin position="336"/>
        <end position="515"/>
    </location>
</feature>
<evidence type="ECO:0000256" key="4">
    <source>
        <dbReference type="SAM" id="MobiDB-lite"/>
    </source>
</evidence>
<dbReference type="Proteomes" id="UP000198851">
    <property type="component" value="Unassembled WGS sequence"/>
</dbReference>
<proteinExistence type="inferred from homology"/>
<dbReference type="Gene3D" id="3.90.550.10">
    <property type="entry name" value="Spore Coat Polysaccharide Biosynthesis Protein SpsA, Chain A"/>
    <property type="match status" value="1"/>
</dbReference>
<dbReference type="SUPFAM" id="SSF53448">
    <property type="entry name" value="Nucleotide-diphospho-sugar transferases"/>
    <property type="match status" value="1"/>
</dbReference>
<keyword evidence="5" id="KW-1133">Transmembrane helix</keyword>
<dbReference type="Pfam" id="PF13632">
    <property type="entry name" value="Glyco_trans_2_3"/>
    <property type="match status" value="1"/>
</dbReference>
<keyword evidence="8" id="KW-1185">Reference proteome</keyword>
<dbReference type="PANTHER" id="PTHR43630:SF1">
    <property type="entry name" value="POLY-BETA-1,6-N-ACETYL-D-GLUCOSAMINE SYNTHASE"/>
    <property type="match status" value="1"/>
</dbReference>
<keyword evidence="5" id="KW-0812">Transmembrane</keyword>
<feature type="transmembrane region" description="Helical" evidence="5">
    <location>
        <begin position="104"/>
        <end position="126"/>
    </location>
</feature>
<evidence type="ECO:0000256" key="1">
    <source>
        <dbReference type="ARBA" id="ARBA00006739"/>
    </source>
</evidence>
<keyword evidence="3 7" id="KW-0808">Transferase</keyword>
<name>A0A1I4HE94_9RHOB</name>
<evidence type="ECO:0000256" key="5">
    <source>
        <dbReference type="SAM" id="Phobius"/>
    </source>
</evidence>
<feature type="transmembrane region" description="Helical" evidence="5">
    <location>
        <begin position="177"/>
        <end position="194"/>
    </location>
</feature>
<gene>
    <name evidence="7" type="ORF">SAMN04488036_11233</name>
</gene>
<feature type="transmembrane region" description="Helical" evidence="5">
    <location>
        <begin position="72"/>
        <end position="92"/>
    </location>
</feature>
<dbReference type="EMBL" id="FOSZ01000012">
    <property type="protein sequence ID" value="SFL39716.1"/>
    <property type="molecule type" value="Genomic_DNA"/>
</dbReference>
<feature type="transmembrane region" description="Helical" evidence="5">
    <location>
        <begin position="214"/>
        <end position="233"/>
    </location>
</feature>
<dbReference type="InterPro" id="IPR001173">
    <property type="entry name" value="Glyco_trans_2-like"/>
</dbReference>
<evidence type="ECO:0000313" key="7">
    <source>
        <dbReference type="EMBL" id="SFL39716.1"/>
    </source>
</evidence>
<comment type="similarity">
    <text evidence="1">Belongs to the glycosyltransferase 2 family.</text>
</comment>
<keyword evidence="5" id="KW-0472">Membrane</keyword>
<feature type="transmembrane region" description="Helical" evidence="5">
    <location>
        <begin position="138"/>
        <end position="156"/>
    </location>
</feature>
<dbReference type="PANTHER" id="PTHR43630">
    <property type="entry name" value="POLY-BETA-1,6-N-ACETYL-D-GLUCOSAMINE SYNTHASE"/>
    <property type="match status" value="1"/>
</dbReference>
<protein>
    <submittedName>
        <fullName evidence="7">Glycosyltransferase, catalytic subunit of cellulose synthase and poly-beta-1,6-N-acetylglucosamine synthase</fullName>
    </submittedName>
</protein>
<dbReference type="CDD" id="cd06423">
    <property type="entry name" value="CESA_like"/>
    <property type="match status" value="1"/>
</dbReference>
<feature type="region of interest" description="Disordered" evidence="4">
    <location>
        <begin position="605"/>
        <end position="629"/>
    </location>
</feature>
<evidence type="ECO:0000256" key="3">
    <source>
        <dbReference type="ARBA" id="ARBA00022679"/>
    </source>
</evidence>
<feature type="transmembrane region" description="Helical" evidence="5">
    <location>
        <begin position="497"/>
        <end position="521"/>
    </location>
</feature>